<evidence type="ECO:0000256" key="1">
    <source>
        <dbReference type="SAM" id="MobiDB-lite"/>
    </source>
</evidence>
<keyword evidence="4" id="KW-1185">Reference proteome</keyword>
<reference evidence="3 4" key="1">
    <citation type="submission" date="2016-09" db="EMBL/GenBank/DDBJ databases">
        <title>The draft genome of Dichanthelium oligosanthes: A C3 panicoid grass species.</title>
        <authorList>
            <person name="Studer A.J."/>
            <person name="Schnable J.C."/>
            <person name="Brutnell T.P."/>
        </authorList>
    </citation>
    <scope>NUCLEOTIDE SEQUENCE [LARGE SCALE GENOMIC DNA]</scope>
    <source>
        <strain evidence="4">cv. Kellogg 1175</strain>
        <tissue evidence="3">Leaf</tissue>
    </source>
</reference>
<dbReference type="AlphaFoldDB" id="A0A1E5VKA9"/>
<sequence>MMTIMSLGFFLVALALASTSSAPPAASWSGGHHRCSAVLMAPGDHDAPPPAAVVLPTGDGVLAPPPAVPDTLSTNPGGPAPTPKTGRVAAKPRRLVPLPPSGPSNRGHV</sequence>
<dbReference type="Proteomes" id="UP000095767">
    <property type="component" value="Unassembled WGS sequence"/>
</dbReference>
<accession>A0A1E5VKA9</accession>
<feature type="region of interest" description="Disordered" evidence="1">
    <location>
        <begin position="48"/>
        <end position="109"/>
    </location>
</feature>
<dbReference type="OrthoDB" id="714244at2759"/>
<organism evidence="3 4">
    <name type="scientific">Dichanthelium oligosanthes</name>
    <dbReference type="NCBI Taxonomy" id="888268"/>
    <lineage>
        <taxon>Eukaryota</taxon>
        <taxon>Viridiplantae</taxon>
        <taxon>Streptophyta</taxon>
        <taxon>Embryophyta</taxon>
        <taxon>Tracheophyta</taxon>
        <taxon>Spermatophyta</taxon>
        <taxon>Magnoliopsida</taxon>
        <taxon>Liliopsida</taxon>
        <taxon>Poales</taxon>
        <taxon>Poaceae</taxon>
        <taxon>PACMAD clade</taxon>
        <taxon>Panicoideae</taxon>
        <taxon>Panicodae</taxon>
        <taxon>Paniceae</taxon>
        <taxon>Dichantheliinae</taxon>
        <taxon>Dichanthelium</taxon>
    </lineage>
</organism>
<feature type="signal peptide" evidence="2">
    <location>
        <begin position="1"/>
        <end position="17"/>
    </location>
</feature>
<evidence type="ECO:0000313" key="4">
    <source>
        <dbReference type="Proteomes" id="UP000095767"/>
    </source>
</evidence>
<name>A0A1E5VKA9_9POAL</name>
<keyword evidence="2" id="KW-0732">Signal</keyword>
<protein>
    <submittedName>
        <fullName evidence="3">Uncharacterized protein</fullName>
    </submittedName>
</protein>
<feature type="chain" id="PRO_5009188195" evidence="2">
    <location>
        <begin position="18"/>
        <end position="109"/>
    </location>
</feature>
<comment type="caution">
    <text evidence="3">The sequence shown here is derived from an EMBL/GenBank/DDBJ whole genome shotgun (WGS) entry which is preliminary data.</text>
</comment>
<dbReference type="EMBL" id="LWDX02037101">
    <property type="protein sequence ID" value="OEL25512.1"/>
    <property type="molecule type" value="Genomic_DNA"/>
</dbReference>
<evidence type="ECO:0000313" key="3">
    <source>
        <dbReference type="EMBL" id="OEL25512.1"/>
    </source>
</evidence>
<gene>
    <name evidence="3" type="ORF">BAE44_0013462</name>
</gene>
<proteinExistence type="predicted"/>
<evidence type="ECO:0000256" key="2">
    <source>
        <dbReference type="SAM" id="SignalP"/>
    </source>
</evidence>